<dbReference type="SUPFAM" id="SSF63380">
    <property type="entry name" value="Riboflavin synthase domain-like"/>
    <property type="match status" value="1"/>
</dbReference>
<evidence type="ECO:0000256" key="5">
    <source>
        <dbReference type="ARBA" id="ARBA00023002"/>
    </source>
</evidence>
<dbReference type="InterPro" id="IPR017938">
    <property type="entry name" value="Riboflavin_synthase-like_b-brl"/>
</dbReference>
<dbReference type="InterPro" id="IPR039261">
    <property type="entry name" value="FNR_nucleotide-bd"/>
</dbReference>
<dbReference type="InterPro" id="IPR012675">
    <property type="entry name" value="Beta-grasp_dom_sf"/>
</dbReference>
<keyword evidence="5" id="KW-0560">Oxidoreductase</keyword>
<dbReference type="Gene3D" id="3.10.20.30">
    <property type="match status" value="1"/>
</dbReference>
<evidence type="ECO:0000256" key="3">
    <source>
        <dbReference type="ARBA" id="ARBA00022714"/>
    </source>
</evidence>
<name>A0A4R4VCZ4_9PSEU</name>
<dbReference type="Gene3D" id="3.40.50.80">
    <property type="entry name" value="Nucleotide-binding domain of ferredoxin-NADP reductase (FNR) module"/>
    <property type="match status" value="1"/>
</dbReference>
<dbReference type="InterPro" id="IPR017927">
    <property type="entry name" value="FAD-bd_FR_type"/>
</dbReference>
<dbReference type="PRINTS" id="PR00409">
    <property type="entry name" value="PHDIOXRDTASE"/>
</dbReference>
<dbReference type="GO" id="GO:0051537">
    <property type="term" value="F:2 iron, 2 sulfur cluster binding"/>
    <property type="evidence" value="ECO:0007669"/>
    <property type="project" value="UniProtKB-KW"/>
</dbReference>
<protein>
    <submittedName>
        <fullName evidence="10">Oxidoreductase</fullName>
    </submittedName>
</protein>
<dbReference type="GO" id="GO:0016491">
    <property type="term" value="F:oxidoreductase activity"/>
    <property type="evidence" value="ECO:0007669"/>
    <property type="project" value="UniProtKB-KW"/>
</dbReference>
<dbReference type="PROSITE" id="PS51384">
    <property type="entry name" value="FAD_FR"/>
    <property type="match status" value="1"/>
</dbReference>
<evidence type="ECO:0000313" key="10">
    <source>
        <dbReference type="EMBL" id="TDD03329.1"/>
    </source>
</evidence>
<evidence type="ECO:0000256" key="2">
    <source>
        <dbReference type="ARBA" id="ARBA00022630"/>
    </source>
</evidence>
<dbReference type="Pfam" id="PF00175">
    <property type="entry name" value="NAD_binding_1"/>
    <property type="match status" value="1"/>
</dbReference>
<dbReference type="InterPro" id="IPR008333">
    <property type="entry name" value="Cbr1-like_FAD-bd_dom"/>
</dbReference>
<keyword evidence="11" id="KW-1185">Reference proteome</keyword>
<keyword evidence="4" id="KW-0479">Metal-binding</keyword>
<dbReference type="AlphaFoldDB" id="A0A4R4VCZ4"/>
<dbReference type="EMBL" id="SMKS01000040">
    <property type="protein sequence ID" value="TDD03329.1"/>
    <property type="molecule type" value="Genomic_DNA"/>
</dbReference>
<sequence length="334" mass="36473">MTAPEKAAAVQNTTHPMSVTARRELSDGVVELELTHVDGHTIEWEPGAHLDVVLSSGLVRQYSICGGEGHRGVVRIAVLREEEGRGGSREVHENLHPGTEIGIRGPRNHFRLVEADRYLFIAGGIGITPILAMIDQVTRQRLPWTLLYGGRNRRSMAYVDELTRFRGSAASSAEVIVVPEDEEGRPDLRTALTDLEASTAVYACGPEPLLVALEELAEELLEPGQLHLERFGAAQSAVDTTGDGGLDSFEVELASTGEVLQVGPDDRLIDVVRTVEPQVPFSCEEGYCGSCETGVLKGLPCHRDQVLSDEEREQNDTMMICVGRSRTERLTLDL</sequence>
<dbReference type="CDD" id="cd00207">
    <property type="entry name" value="fer2"/>
    <property type="match status" value="1"/>
</dbReference>
<gene>
    <name evidence="10" type="ORF">E1181_20790</name>
</gene>
<dbReference type="PROSITE" id="PS51085">
    <property type="entry name" value="2FE2S_FER_2"/>
    <property type="match status" value="1"/>
</dbReference>
<dbReference type="InterPro" id="IPR001433">
    <property type="entry name" value="OxRdtase_FAD/NAD-bd"/>
</dbReference>
<dbReference type="PANTHER" id="PTHR47354:SF1">
    <property type="entry name" value="CARNITINE MONOOXYGENASE REDUCTASE SUBUNIT"/>
    <property type="match status" value="1"/>
</dbReference>
<reference evidence="10 11" key="1">
    <citation type="submission" date="2019-03" db="EMBL/GenBank/DDBJ databases">
        <title>Draft genome sequences of novel Actinobacteria.</title>
        <authorList>
            <person name="Sahin N."/>
            <person name="Ay H."/>
            <person name="Saygin H."/>
        </authorList>
    </citation>
    <scope>NUCLEOTIDE SEQUENCE [LARGE SCALE GENOMIC DNA]</scope>
    <source>
        <strain evidence="10 11">16K309</strain>
    </source>
</reference>
<dbReference type="Pfam" id="PF00970">
    <property type="entry name" value="FAD_binding_6"/>
    <property type="match status" value="1"/>
</dbReference>
<dbReference type="RefSeq" id="WP_132677297.1">
    <property type="nucleotide sequence ID" value="NZ_SMKS01000040.1"/>
</dbReference>
<keyword evidence="7" id="KW-0411">Iron-sulfur</keyword>
<keyword evidence="3" id="KW-0001">2Fe-2S</keyword>
<dbReference type="Proteomes" id="UP000295674">
    <property type="component" value="Unassembled WGS sequence"/>
</dbReference>
<feature type="domain" description="2Fe-2S ferredoxin-type" evidence="8">
    <location>
        <begin position="249"/>
        <end position="334"/>
    </location>
</feature>
<accession>A0A4R4VCZ4</accession>
<dbReference type="PROSITE" id="PS00197">
    <property type="entry name" value="2FE2S_FER_1"/>
    <property type="match status" value="1"/>
</dbReference>
<comment type="cofactor">
    <cofactor evidence="1">
        <name>FAD</name>
        <dbReference type="ChEBI" id="CHEBI:57692"/>
    </cofactor>
</comment>
<evidence type="ECO:0000259" key="9">
    <source>
        <dbReference type="PROSITE" id="PS51384"/>
    </source>
</evidence>
<evidence type="ECO:0000256" key="4">
    <source>
        <dbReference type="ARBA" id="ARBA00022723"/>
    </source>
</evidence>
<comment type="caution">
    <text evidence="10">The sequence shown here is derived from an EMBL/GenBank/DDBJ whole genome shotgun (WGS) entry which is preliminary data.</text>
</comment>
<proteinExistence type="predicted"/>
<dbReference type="InterPro" id="IPR050415">
    <property type="entry name" value="MRET"/>
</dbReference>
<evidence type="ECO:0000256" key="1">
    <source>
        <dbReference type="ARBA" id="ARBA00001974"/>
    </source>
</evidence>
<dbReference type="InterPro" id="IPR036010">
    <property type="entry name" value="2Fe-2S_ferredoxin-like_sf"/>
</dbReference>
<organism evidence="10 11">
    <name type="scientific">Saccharopolyspora terrae</name>
    <dbReference type="NCBI Taxonomy" id="2530384"/>
    <lineage>
        <taxon>Bacteria</taxon>
        <taxon>Bacillati</taxon>
        <taxon>Actinomycetota</taxon>
        <taxon>Actinomycetes</taxon>
        <taxon>Pseudonocardiales</taxon>
        <taxon>Pseudonocardiaceae</taxon>
        <taxon>Saccharopolyspora</taxon>
    </lineage>
</organism>
<evidence type="ECO:0000313" key="11">
    <source>
        <dbReference type="Proteomes" id="UP000295674"/>
    </source>
</evidence>
<dbReference type="Pfam" id="PF00111">
    <property type="entry name" value="Fer2"/>
    <property type="match status" value="1"/>
</dbReference>
<feature type="domain" description="FAD-binding FR-type" evidence="9">
    <location>
        <begin position="12"/>
        <end position="113"/>
    </location>
</feature>
<evidence type="ECO:0000256" key="7">
    <source>
        <dbReference type="ARBA" id="ARBA00023014"/>
    </source>
</evidence>
<dbReference type="GO" id="GO:0046872">
    <property type="term" value="F:metal ion binding"/>
    <property type="evidence" value="ECO:0007669"/>
    <property type="project" value="UniProtKB-KW"/>
</dbReference>
<dbReference type="SUPFAM" id="SSF54292">
    <property type="entry name" value="2Fe-2S ferredoxin-like"/>
    <property type="match status" value="1"/>
</dbReference>
<dbReference type="CDD" id="cd06185">
    <property type="entry name" value="PDR_like"/>
    <property type="match status" value="1"/>
</dbReference>
<keyword evidence="6" id="KW-0408">Iron</keyword>
<dbReference type="OrthoDB" id="3807506at2"/>
<dbReference type="InterPro" id="IPR001041">
    <property type="entry name" value="2Fe-2S_ferredoxin-type"/>
</dbReference>
<dbReference type="SUPFAM" id="SSF52343">
    <property type="entry name" value="Ferredoxin reductase-like, C-terminal NADP-linked domain"/>
    <property type="match status" value="1"/>
</dbReference>
<dbReference type="InterPro" id="IPR006058">
    <property type="entry name" value="2Fe2S_fd_BS"/>
</dbReference>
<keyword evidence="2" id="KW-0285">Flavoprotein</keyword>
<evidence type="ECO:0000259" key="8">
    <source>
        <dbReference type="PROSITE" id="PS51085"/>
    </source>
</evidence>
<dbReference type="PANTHER" id="PTHR47354">
    <property type="entry name" value="NADH OXIDOREDUCTASE HCR"/>
    <property type="match status" value="1"/>
</dbReference>
<evidence type="ECO:0000256" key="6">
    <source>
        <dbReference type="ARBA" id="ARBA00023004"/>
    </source>
</evidence>
<dbReference type="Gene3D" id="2.40.30.10">
    <property type="entry name" value="Translation factors"/>
    <property type="match status" value="1"/>
</dbReference>